<feature type="region of interest" description="Disordered" evidence="1">
    <location>
        <begin position="1"/>
        <end position="55"/>
    </location>
</feature>
<gene>
    <name evidence="2" type="ORF">ACFR9T_06320</name>
</gene>
<dbReference type="AlphaFoldDB" id="A0ABD6BYU3"/>
<protein>
    <submittedName>
        <fullName evidence="2">Uncharacterized protein</fullName>
    </submittedName>
</protein>
<comment type="caution">
    <text evidence="2">The sequence shown here is derived from an EMBL/GenBank/DDBJ whole genome shotgun (WGS) entry which is preliminary data.</text>
</comment>
<sequence>MSEPEHAASSAEDTPESPDTTEAETDSPQLSDDEKLANLSKLTGKDPIKKPPKLSFRASAAIAPTSSAVDLFEGYEAVTYIFDDDENTLWIVPLNEYDEDDSSKKSISNDPQDGFNARALYERLDLNYEKARRFTCEWVDEHEAVKVDMDQTPEKHG</sequence>
<organism evidence="2 3">
    <name type="scientific">Halorubrum laminariae</name>
    <dbReference type="NCBI Taxonomy" id="1433523"/>
    <lineage>
        <taxon>Archaea</taxon>
        <taxon>Methanobacteriati</taxon>
        <taxon>Methanobacteriota</taxon>
        <taxon>Stenosarchaea group</taxon>
        <taxon>Halobacteria</taxon>
        <taxon>Halobacteriales</taxon>
        <taxon>Haloferacaceae</taxon>
        <taxon>Halorubrum</taxon>
    </lineage>
</organism>
<evidence type="ECO:0000256" key="1">
    <source>
        <dbReference type="SAM" id="MobiDB-lite"/>
    </source>
</evidence>
<proteinExistence type="predicted"/>
<reference evidence="2 3" key="1">
    <citation type="journal article" date="2019" name="Int. J. Syst. Evol. Microbiol.">
        <title>The Global Catalogue of Microorganisms (GCM) 10K type strain sequencing project: providing services to taxonomists for standard genome sequencing and annotation.</title>
        <authorList>
            <consortium name="The Broad Institute Genomics Platform"/>
            <consortium name="The Broad Institute Genome Sequencing Center for Infectious Disease"/>
            <person name="Wu L."/>
            <person name="Ma J."/>
        </authorList>
    </citation>
    <scope>NUCLEOTIDE SEQUENCE [LARGE SCALE GENOMIC DNA]</scope>
    <source>
        <strain evidence="2 3">CGMCC 1.12689</strain>
    </source>
</reference>
<dbReference type="RefSeq" id="WP_048076027.1">
    <property type="nucleotide sequence ID" value="NZ_JANHDL010000004.1"/>
</dbReference>
<dbReference type="Proteomes" id="UP001597185">
    <property type="component" value="Unassembled WGS sequence"/>
</dbReference>
<feature type="compositionally biased region" description="Acidic residues" evidence="1">
    <location>
        <begin position="13"/>
        <end position="25"/>
    </location>
</feature>
<keyword evidence="3" id="KW-1185">Reference proteome</keyword>
<dbReference type="EMBL" id="JBHUDB010000002">
    <property type="protein sequence ID" value="MFD1570202.1"/>
    <property type="molecule type" value="Genomic_DNA"/>
</dbReference>
<evidence type="ECO:0000313" key="3">
    <source>
        <dbReference type="Proteomes" id="UP001597185"/>
    </source>
</evidence>
<accession>A0ABD6BYU3</accession>
<name>A0ABD6BYU3_9EURY</name>
<evidence type="ECO:0000313" key="2">
    <source>
        <dbReference type="EMBL" id="MFD1570202.1"/>
    </source>
</evidence>